<keyword evidence="3" id="KW-1185">Reference proteome</keyword>
<reference evidence="2" key="1">
    <citation type="submission" date="2023-04" db="EMBL/GenBank/DDBJ databases">
        <title>Genomic diversity of scab-causing Streptomyces spp. in the province of Quebec, Canada.</title>
        <authorList>
            <person name="Biessy A."/>
            <person name="Cadieux M."/>
            <person name="Ciotola M."/>
            <person name="Filion M."/>
        </authorList>
    </citation>
    <scope>NUCLEOTIDE SEQUENCE</scope>
    <source>
        <strain evidence="2">B21-115</strain>
    </source>
</reference>
<comment type="caution">
    <text evidence="2">The sequence shown here is derived from an EMBL/GenBank/DDBJ whole genome shotgun (WGS) entry which is preliminary data.</text>
</comment>
<dbReference type="GeneID" id="96268528"/>
<dbReference type="Proteomes" id="UP001310290">
    <property type="component" value="Unassembled WGS sequence"/>
</dbReference>
<sequence length="257" mass="26970">MRIRNVLPTALLAVSGLLAGAGATFAAGAGAESPESSGYPAYQCFKTADRDVYCSDKKVKNHAAGAAWIGICPPDVQKSLTGKPYLSDLRPKDALSCSGEETPENSDYPADQCSGYTAAEIILGFMGEGVVAEEYPELALVHVKEAVGATPRDVEVFLALASLKESGFAEEFRADVTSGDPYRVRNGLERLDTMSVTIHQAVTKGPVDQGTGSDVIIITEVALAVNQVVIKADFEEGKSGLTTEEAVAVVTKLLAGK</sequence>
<organism evidence="2 3">
    <name type="scientific">Streptomyces bottropensis</name>
    <dbReference type="NCBI Taxonomy" id="42235"/>
    <lineage>
        <taxon>Bacteria</taxon>
        <taxon>Bacillati</taxon>
        <taxon>Actinomycetota</taxon>
        <taxon>Actinomycetes</taxon>
        <taxon>Kitasatosporales</taxon>
        <taxon>Streptomycetaceae</taxon>
        <taxon>Streptomyces</taxon>
    </lineage>
</organism>
<evidence type="ECO:0000256" key="1">
    <source>
        <dbReference type="SAM" id="SignalP"/>
    </source>
</evidence>
<accession>A0ABU8B2K3</accession>
<name>A0ABU8B2K3_9ACTN</name>
<dbReference type="EMBL" id="JARULZ010000003">
    <property type="protein sequence ID" value="MEH0639708.1"/>
    <property type="molecule type" value="Genomic_DNA"/>
</dbReference>
<keyword evidence="1" id="KW-0732">Signal</keyword>
<feature type="chain" id="PRO_5047102913" description="Secreted protein" evidence="1">
    <location>
        <begin position="27"/>
        <end position="257"/>
    </location>
</feature>
<dbReference type="InterPro" id="IPR023888">
    <property type="entry name" value="SdpC-like"/>
</dbReference>
<gene>
    <name evidence="2" type="ORF">QBA35_42010</name>
</gene>
<feature type="signal peptide" evidence="1">
    <location>
        <begin position="1"/>
        <end position="26"/>
    </location>
</feature>
<dbReference type="Pfam" id="PF26137">
    <property type="entry name" value="Toxin_SdpC"/>
    <property type="match status" value="1"/>
</dbReference>
<dbReference type="RefSeq" id="WP_005476565.1">
    <property type="nucleotide sequence ID" value="NZ_JARULZ010000003.1"/>
</dbReference>
<evidence type="ECO:0008006" key="4">
    <source>
        <dbReference type="Google" id="ProtNLM"/>
    </source>
</evidence>
<proteinExistence type="predicted"/>
<evidence type="ECO:0000313" key="2">
    <source>
        <dbReference type="EMBL" id="MEH0639708.1"/>
    </source>
</evidence>
<protein>
    <recommendedName>
        <fullName evidence="4">Secreted protein</fullName>
    </recommendedName>
</protein>
<evidence type="ECO:0000313" key="3">
    <source>
        <dbReference type="Proteomes" id="UP001310290"/>
    </source>
</evidence>